<reference evidence="2" key="1">
    <citation type="submission" date="2022-11" db="UniProtKB">
        <authorList>
            <consortium name="WormBaseParasite"/>
        </authorList>
    </citation>
    <scope>IDENTIFICATION</scope>
</reference>
<organism evidence="1 2">
    <name type="scientific">Romanomermis culicivorax</name>
    <name type="common">Nematode worm</name>
    <dbReference type="NCBI Taxonomy" id="13658"/>
    <lineage>
        <taxon>Eukaryota</taxon>
        <taxon>Metazoa</taxon>
        <taxon>Ecdysozoa</taxon>
        <taxon>Nematoda</taxon>
        <taxon>Enoplea</taxon>
        <taxon>Dorylaimia</taxon>
        <taxon>Mermithida</taxon>
        <taxon>Mermithoidea</taxon>
        <taxon>Mermithidae</taxon>
        <taxon>Romanomermis</taxon>
    </lineage>
</organism>
<keyword evidence="1" id="KW-1185">Reference proteome</keyword>
<accession>A0A915JF24</accession>
<evidence type="ECO:0000313" key="2">
    <source>
        <dbReference type="WBParaSite" id="nRc.2.0.1.t24415-RA"/>
    </source>
</evidence>
<evidence type="ECO:0000313" key="1">
    <source>
        <dbReference type="Proteomes" id="UP000887565"/>
    </source>
</evidence>
<sequence length="95" mass="10920">MTYCQHDDFAEVMGKTNPIIVAYTAAQARLKQHYLLVVDKQQYHVPIGWCLCEMTDELCEYGPGSYITEFISGGPKNYAYRMYAPSTKQYHDAIK</sequence>
<dbReference type="Proteomes" id="UP000887565">
    <property type="component" value="Unplaced"/>
</dbReference>
<dbReference type="AlphaFoldDB" id="A0A915JF24"/>
<name>A0A915JF24_ROMCU</name>
<proteinExistence type="predicted"/>
<protein>
    <submittedName>
        <fullName evidence="2">Uncharacterized protein</fullName>
    </submittedName>
</protein>
<dbReference type="WBParaSite" id="nRc.2.0.1.t24415-RA">
    <property type="protein sequence ID" value="nRc.2.0.1.t24415-RA"/>
    <property type="gene ID" value="nRc.2.0.1.g24415"/>
</dbReference>